<sequence length="61" mass="6573">MRVLLDILARCGLLRCERGATAVEYALIIAMIVLAMVAALTSVANKTTGMWNNVSNEVLAH</sequence>
<reference evidence="2 3" key="1">
    <citation type="journal article" date="2013" name="Genome Announc.">
        <title>Draft Genome Sequence of Sphingobium ummariense Strain RL-3, a Hexachlorocyclohexane-Degrading Bacterium.</title>
        <authorList>
            <person name="Kohli P."/>
            <person name="Dua A."/>
            <person name="Sangwan N."/>
            <person name="Oldach P."/>
            <person name="Khurana J.P."/>
            <person name="Lal R."/>
        </authorList>
    </citation>
    <scope>NUCLEOTIDE SEQUENCE [LARGE SCALE GENOMIC DNA]</scope>
    <source>
        <strain evidence="2 3">RL-3</strain>
    </source>
</reference>
<keyword evidence="1" id="KW-0472">Membrane</keyword>
<evidence type="ECO:0000313" key="3">
    <source>
        <dbReference type="Proteomes" id="UP000015523"/>
    </source>
</evidence>
<feature type="transmembrane region" description="Helical" evidence="1">
    <location>
        <begin position="25"/>
        <end position="44"/>
    </location>
</feature>
<name>T0K5Y6_9SPHN</name>
<evidence type="ECO:0000256" key="1">
    <source>
        <dbReference type="SAM" id="Phobius"/>
    </source>
</evidence>
<dbReference type="EMBL" id="AUWY01000078">
    <property type="protein sequence ID" value="EQB32074.1"/>
    <property type="molecule type" value="Genomic_DNA"/>
</dbReference>
<keyword evidence="1" id="KW-1133">Transmembrane helix</keyword>
<accession>T0K5Y6</accession>
<gene>
    <name evidence="2" type="ORF">M529_11335</name>
</gene>
<dbReference type="eggNOG" id="COG3847">
    <property type="taxonomic scope" value="Bacteria"/>
</dbReference>
<dbReference type="RefSeq" id="WP_021318069.1">
    <property type="nucleotide sequence ID" value="NZ_AUWY01000078.1"/>
</dbReference>
<evidence type="ECO:0000313" key="2">
    <source>
        <dbReference type="EMBL" id="EQB32074.1"/>
    </source>
</evidence>
<dbReference type="Proteomes" id="UP000015523">
    <property type="component" value="Unassembled WGS sequence"/>
</dbReference>
<dbReference type="InterPro" id="IPR007047">
    <property type="entry name" value="Flp_Fap"/>
</dbReference>
<proteinExistence type="predicted"/>
<keyword evidence="3" id="KW-1185">Reference proteome</keyword>
<comment type="caution">
    <text evidence="2">The sequence shown here is derived from an EMBL/GenBank/DDBJ whole genome shotgun (WGS) entry which is preliminary data.</text>
</comment>
<evidence type="ECO:0008006" key="4">
    <source>
        <dbReference type="Google" id="ProtNLM"/>
    </source>
</evidence>
<dbReference type="STRING" id="1346791.M529_11335"/>
<dbReference type="AlphaFoldDB" id="T0K5Y6"/>
<protein>
    <recommendedName>
        <fullName evidence="4">Pilus assembly protein</fullName>
    </recommendedName>
</protein>
<dbReference type="PATRIC" id="fig|1346791.3.peg.2180"/>
<keyword evidence="1" id="KW-0812">Transmembrane</keyword>
<organism evidence="2 3">
    <name type="scientific">Sphingobium ummariense RL-3</name>
    <dbReference type="NCBI Taxonomy" id="1346791"/>
    <lineage>
        <taxon>Bacteria</taxon>
        <taxon>Pseudomonadati</taxon>
        <taxon>Pseudomonadota</taxon>
        <taxon>Alphaproteobacteria</taxon>
        <taxon>Sphingomonadales</taxon>
        <taxon>Sphingomonadaceae</taxon>
        <taxon>Sphingobium</taxon>
    </lineage>
</organism>
<dbReference type="Pfam" id="PF04964">
    <property type="entry name" value="Flp_Fap"/>
    <property type="match status" value="1"/>
</dbReference>